<keyword evidence="3" id="KW-1185">Reference proteome</keyword>
<evidence type="ECO:0000256" key="1">
    <source>
        <dbReference type="SAM" id="MobiDB-lite"/>
    </source>
</evidence>
<protein>
    <submittedName>
        <fullName evidence="2">Uncharacterized protein</fullName>
    </submittedName>
</protein>
<name>A0AAP0B9U6_9ASPA</name>
<dbReference type="EMBL" id="JBBWWQ010000012">
    <property type="protein sequence ID" value="KAK8934185.1"/>
    <property type="molecule type" value="Genomic_DNA"/>
</dbReference>
<organism evidence="2 3">
    <name type="scientific">Platanthera zijinensis</name>
    <dbReference type="NCBI Taxonomy" id="2320716"/>
    <lineage>
        <taxon>Eukaryota</taxon>
        <taxon>Viridiplantae</taxon>
        <taxon>Streptophyta</taxon>
        <taxon>Embryophyta</taxon>
        <taxon>Tracheophyta</taxon>
        <taxon>Spermatophyta</taxon>
        <taxon>Magnoliopsida</taxon>
        <taxon>Liliopsida</taxon>
        <taxon>Asparagales</taxon>
        <taxon>Orchidaceae</taxon>
        <taxon>Orchidoideae</taxon>
        <taxon>Orchideae</taxon>
        <taxon>Orchidinae</taxon>
        <taxon>Platanthera</taxon>
    </lineage>
</organism>
<feature type="compositionally biased region" description="Polar residues" evidence="1">
    <location>
        <begin position="37"/>
        <end position="47"/>
    </location>
</feature>
<dbReference type="Proteomes" id="UP001418222">
    <property type="component" value="Unassembled WGS sequence"/>
</dbReference>
<accession>A0AAP0B9U6</accession>
<dbReference type="AlphaFoldDB" id="A0AAP0B9U6"/>
<feature type="compositionally biased region" description="Basic residues" evidence="1">
    <location>
        <begin position="1"/>
        <end position="10"/>
    </location>
</feature>
<evidence type="ECO:0000313" key="3">
    <source>
        <dbReference type="Proteomes" id="UP001418222"/>
    </source>
</evidence>
<feature type="region of interest" description="Disordered" evidence="1">
    <location>
        <begin position="1"/>
        <end position="73"/>
    </location>
</feature>
<evidence type="ECO:0000313" key="2">
    <source>
        <dbReference type="EMBL" id="KAK8934185.1"/>
    </source>
</evidence>
<sequence length="73" mass="7531">MEGSGVHRHGGASAAGDVRLMPTTGPRRGIPPEGPTGVNNQIRNAVGSQRAVPHARGTPTLINPSHIFESENG</sequence>
<proteinExistence type="predicted"/>
<gene>
    <name evidence="2" type="ORF">KSP39_PZI015167</name>
</gene>
<reference evidence="2 3" key="1">
    <citation type="journal article" date="2022" name="Nat. Plants">
        <title>Genomes of leafy and leafless Platanthera orchids illuminate the evolution of mycoheterotrophy.</title>
        <authorList>
            <person name="Li M.H."/>
            <person name="Liu K.W."/>
            <person name="Li Z."/>
            <person name="Lu H.C."/>
            <person name="Ye Q.L."/>
            <person name="Zhang D."/>
            <person name="Wang J.Y."/>
            <person name="Li Y.F."/>
            <person name="Zhong Z.M."/>
            <person name="Liu X."/>
            <person name="Yu X."/>
            <person name="Liu D.K."/>
            <person name="Tu X.D."/>
            <person name="Liu B."/>
            <person name="Hao Y."/>
            <person name="Liao X.Y."/>
            <person name="Jiang Y.T."/>
            <person name="Sun W.H."/>
            <person name="Chen J."/>
            <person name="Chen Y.Q."/>
            <person name="Ai Y."/>
            <person name="Zhai J.W."/>
            <person name="Wu S.S."/>
            <person name="Zhou Z."/>
            <person name="Hsiao Y.Y."/>
            <person name="Wu W.L."/>
            <person name="Chen Y.Y."/>
            <person name="Lin Y.F."/>
            <person name="Hsu J.L."/>
            <person name="Li C.Y."/>
            <person name="Wang Z.W."/>
            <person name="Zhao X."/>
            <person name="Zhong W.Y."/>
            <person name="Ma X.K."/>
            <person name="Ma L."/>
            <person name="Huang J."/>
            <person name="Chen G.Z."/>
            <person name="Huang M.Z."/>
            <person name="Huang L."/>
            <person name="Peng D.H."/>
            <person name="Luo Y.B."/>
            <person name="Zou S.Q."/>
            <person name="Chen S.P."/>
            <person name="Lan S."/>
            <person name="Tsai W.C."/>
            <person name="Van de Peer Y."/>
            <person name="Liu Z.J."/>
        </authorList>
    </citation>
    <scope>NUCLEOTIDE SEQUENCE [LARGE SCALE GENOMIC DNA]</scope>
    <source>
        <strain evidence="2">Lor287</strain>
    </source>
</reference>
<comment type="caution">
    <text evidence="2">The sequence shown here is derived from an EMBL/GenBank/DDBJ whole genome shotgun (WGS) entry which is preliminary data.</text>
</comment>